<sequence>MVKYPQHLVFGLDIGTRSIVGTVGYKERDKFNVVAQYVKEHDTRAMMDGQIHDINKVGETISIVKKQLEKQIGRQLSQVCIAAAGRVLRTVTVTTEYEFGEETLINQEHIYSLDSLGVEKAHDVIRANNDTGINFYCVGYTVVKYYLNNYIIGNLENHKANKIGAEIIATFLPEEVVSGLNTAVGIADLEVANLTLEPIAAINIAIPQVYRMLNIALVDVGAGTSDISITKDGSIIAYGMIPRAGDELTEVIARHCLIDFKTAEKIKFELGTRKKTITYKDIMGNKIKVEQKELQDMVRPMVEEVTKEIADKIIELNGGKTVSAVFVVGGGGKISGFIESLSVFLGLPKERVALRGEEVLGDVNFFQENIKKDPLLVTPVGICLNFYDQKNNFIFVNFNGERIKLYNNNRLTIVDVAIQTGFPNEELFPRRGKELNFTINGKKRMIRGQLGEAAIVTLNGNPVGINTRIEANDKIQIIGSTAGKDAELTIEKIPEYHNTIDIIVDGKKVKCPQYAQVNGQIVSNYYNIQENDDIVMRNYYTVAQILAFMDIEIEQDVELFVNNNPADLDEKVYENFSISLKKINDVDFMEEVSCVKEVSQDMEQSKMDKIESDVIVQDSSKANQSEPTQISLDVTVNNKLVTLKGKSKYVFVDIFDWIDFDLRSSRGREIVTLLNGEKAKYTQELNSLDVIEIYWKE</sequence>
<proteinExistence type="predicted"/>
<keyword evidence="2" id="KW-0132">Cell division</keyword>
<dbReference type="Gene3D" id="3.30.420.40">
    <property type="match status" value="2"/>
</dbReference>
<dbReference type="PANTHER" id="PTHR32432:SF3">
    <property type="entry name" value="ETHANOLAMINE UTILIZATION PROTEIN EUTJ"/>
    <property type="match status" value="1"/>
</dbReference>
<dbReference type="InterPro" id="IPR043129">
    <property type="entry name" value="ATPase_NBD"/>
</dbReference>
<accession>A0A7V7UD26</accession>
<dbReference type="Proteomes" id="UP000461768">
    <property type="component" value="Unassembled WGS sequence"/>
</dbReference>
<dbReference type="EMBL" id="WAGX01000004">
    <property type="protein sequence ID" value="KAB1440225.1"/>
    <property type="molecule type" value="Genomic_DNA"/>
</dbReference>
<dbReference type="PANTHER" id="PTHR32432">
    <property type="entry name" value="CELL DIVISION PROTEIN FTSA-RELATED"/>
    <property type="match status" value="1"/>
</dbReference>
<name>A0A7V7UD26_9FIRM</name>
<dbReference type="AlphaFoldDB" id="A0A7V7UD26"/>
<evidence type="ECO:0000259" key="1">
    <source>
        <dbReference type="SMART" id="SM00842"/>
    </source>
</evidence>
<organism evidence="2 3">
    <name type="scientific">Candidatus Galacturonatibacter soehngenii</name>
    <dbReference type="NCBI Taxonomy" id="2307010"/>
    <lineage>
        <taxon>Bacteria</taxon>
        <taxon>Bacillati</taxon>
        <taxon>Bacillota</taxon>
        <taxon>Clostridia</taxon>
        <taxon>Lachnospirales</taxon>
        <taxon>Lachnospiraceae</taxon>
        <taxon>Candidatus Galacturonatibacter</taxon>
    </lineage>
</organism>
<protein>
    <submittedName>
        <fullName evidence="2">Cell division protein FtsA</fullName>
    </submittedName>
</protein>
<dbReference type="InterPro" id="IPR003494">
    <property type="entry name" value="SHS2_FtsA"/>
</dbReference>
<dbReference type="Pfam" id="PF14450">
    <property type="entry name" value="FtsA"/>
    <property type="match status" value="1"/>
</dbReference>
<keyword evidence="2" id="KW-0131">Cell cycle</keyword>
<keyword evidence="3" id="KW-1185">Reference proteome</keyword>
<comment type="caution">
    <text evidence="2">The sequence shown here is derived from an EMBL/GenBank/DDBJ whole genome shotgun (WGS) entry which is preliminary data.</text>
</comment>
<feature type="domain" description="SHS2" evidence="1">
    <location>
        <begin position="9"/>
        <end position="205"/>
    </location>
</feature>
<reference evidence="2 3" key="2">
    <citation type="submission" date="2020-02" db="EMBL/GenBank/DDBJ databases">
        <title>Candidatus Galacturonibacter soehngenii shows hetero-acetogenic catabolism of galacturonic acid but lacks a canonical carbon monoxide dehydrogenase/acetyl-CoA synthase complex.</title>
        <authorList>
            <person name="Diender M."/>
            <person name="Stouten G.R."/>
            <person name="Petersen J.F."/>
            <person name="Nielsen P.H."/>
            <person name="Dueholm M.S."/>
            <person name="Pronk J.T."/>
            <person name="Van Loosdrecht M.C.M."/>
        </authorList>
    </citation>
    <scope>NUCLEOTIDE SEQUENCE [LARGE SCALE GENOMIC DNA]</scope>
    <source>
        <strain evidence="2">GalUA</strain>
    </source>
</reference>
<reference evidence="2 3" key="1">
    <citation type="submission" date="2019-09" db="EMBL/GenBank/DDBJ databases">
        <authorList>
            <person name="Valk L.C."/>
        </authorList>
    </citation>
    <scope>NUCLEOTIDE SEQUENCE [LARGE SCALE GENOMIC DNA]</scope>
    <source>
        <strain evidence="2">GalUA</strain>
    </source>
</reference>
<dbReference type="RefSeq" id="WP_151143736.1">
    <property type="nucleotide sequence ID" value="NZ_WAGX01000004.1"/>
</dbReference>
<dbReference type="SUPFAM" id="SSF53067">
    <property type="entry name" value="Actin-like ATPase domain"/>
    <property type="match status" value="2"/>
</dbReference>
<gene>
    <name evidence="2" type="ORF">F7O84_06020</name>
</gene>
<dbReference type="InterPro" id="IPR050696">
    <property type="entry name" value="FtsA/MreB"/>
</dbReference>
<dbReference type="GO" id="GO:0051301">
    <property type="term" value="P:cell division"/>
    <property type="evidence" value="ECO:0007669"/>
    <property type="project" value="UniProtKB-KW"/>
</dbReference>
<dbReference type="SMART" id="SM00842">
    <property type="entry name" value="FtsA"/>
    <property type="match status" value="1"/>
</dbReference>
<dbReference type="CDD" id="cd24004">
    <property type="entry name" value="ASKHA_NBD_PilM-like"/>
    <property type="match status" value="1"/>
</dbReference>
<evidence type="ECO:0000313" key="2">
    <source>
        <dbReference type="EMBL" id="KAB1440225.1"/>
    </source>
</evidence>
<dbReference type="OrthoDB" id="9768127at2"/>
<evidence type="ECO:0000313" key="3">
    <source>
        <dbReference type="Proteomes" id="UP000461768"/>
    </source>
</evidence>